<evidence type="ECO:0000313" key="1">
    <source>
        <dbReference type="EMBL" id="KAB8139288.1"/>
    </source>
</evidence>
<dbReference type="RefSeq" id="WP_153400966.1">
    <property type="nucleotide sequence ID" value="NZ_ML762424.1"/>
</dbReference>
<name>A0A7C8GVI2_9BACI</name>
<comment type="caution">
    <text evidence="1">The sequence shown here is derived from an EMBL/GenBank/DDBJ whole genome shotgun (WGS) entry which is preliminary data.</text>
</comment>
<gene>
    <name evidence="1" type="ORF">F9U64_01295</name>
</gene>
<protein>
    <submittedName>
        <fullName evidence="1">Uncharacterized protein</fullName>
    </submittedName>
</protein>
<dbReference type="EMBL" id="WEID01000005">
    <property type="protein sequence ID" value="KAB8139288.1"/>
    <property type="molecule type" value="Genomic_DNA"/>
</dbReference>
<dbReference type="Proteomes" id="UP000480246">
    <property type="component" value="Unassembled WGS sequence"/>
</dbReference>
<proteinExistence type="predicted"/>
<keyword evidence="2" id="KW-1185">Reference proteome</keyword>
<evidence type="ECO:0000313" key="2">
    <source>
        <dbReference type="Proteomes" id="UP000480246"/>
    </source>
</evidence>
<dbReference type="OrthoDB" id="2972328at2"/>
<dbReference type="Gene3D" id="2.10.110.10">
    <property type="entry name" value="Cysteine Rich Protein"/>
    <property type="match status" value="1"/>
</dbReference>
<reference evidence="1 2" key="1">
    <citation type="submission" date="2019-10" db="EMBL/GenBank/DDBJ databases">
        <title>Gracilibacillus sp. nov. isolated from rice seeds.</title>
        <authorList>
            <person name="He S."/>
        </authorList>
    </citation>
    <scope>NUCLEOTIDE SEQUENCE [LARGE SCALE GENOMIC DNA]</scope>
    <source>
        <strain evidence="1 2">TD8</strain>
    </source>
</reference>
<dbReference type="AlphaFoldDB" id="A0A7C8GVI2"/>
<accession>A0A7C8GVI2</accession>
<organism evidence="1 2">
    <name type="scientific">Gracilibacillus oryzae</name>
    <dbReference type="NCBI Taxonomy" id="1672701"/>
    <lineage>
        <taxon>Bacteria</taxon>
        <taxon>Bacillati</taxon>
        <taxon>Bacillota</taxon>
        <taxon>Bacilli</taxon>
        <taxon>Bacillales</taxon>
        <taxon>Bacillaceae</taxon>
        <taxon>Gracilibacillus</taxon>
    </lineage>
</organism>
<sequence>MSKKLKRCESCNDPINWDDTVILVEDDVYHKDCVELYPTGYFAMIDGEPIGETENDNGGVAWEYFDDHELEGLDE</sequence>